<dbReference type="EMBL" id="VULP01000003">
    <property type="protein sequence ID" value="MSU81261.1"/>
    <property type="molecule type" value="Genomic_DNA"/>
</dbReference>
<keyword evidence="6 9" id="KW-0378">Hydrolase</keyword>
<comment type="function">
    <text evidence="9">CRISPR (clustered regularly interspaced short palindromic repeat), is an adaptive immune system that provides protection against mobile genetic elements (viruses, transposable elements and conjugative plasmids). CRISPR clusters contain sequences complementary to antecedent mobile elements and target invading nucleic acids. CRISPR clusters are transcribed and processed into CRISPR RNA (crRNA). Functions as a ssRNA-specific endoribonuclease. Involved in the integration of spacer DNA into the CRISPR cassette.</text>
</comment>
<proteinExistence type="inferred from homology"/>
<gene>
    <name evidence="9 10" type="primary">cas2</name>
    <name evidence="10" type="ORF">FYJ25_02520</name>
</gene>
<dbReference type="InterPro" id="IPR021127">
    <property type="entry name" value="CRISPR_associated_Cas2"/>
</dbReference>
<evidence type="ECO:0000256" key="5">
    <source>
        <dbReference type="ARBA" id="ARBA00022759"/>
    </source>
</evidence>
<dbReference type="GO" id="GO:0051607">
    <property type="term" value="P:defense response to virus"/>
    <property type="evidence" value="ECO:0007669"/>
    <property type="project" value="UniProtKB-UniRule"/>
</dbReference>
<organism evidence="10 11">
    <name type="scientific">Anaerobutyricum soehngenii</name>
    <dbReference type="NCBI Taxonomy" id="105843"/>
    <lineage>
        <taxon>Bacteria</taxon>
        <taxon>Bacillati</taxon>
        <taxon>Bacillota</taxon>
        <taxon>Clostridia</taxon>
        <taxon>Lachnospirales</taxon>
        <taxon>Lachnospiraceae</taxon>
        <taxon>Anaerobutyricum</taxon>
    </lineage>
</organism>
<dbReference type="NCBIfam" id="TIGR01573">
    <property type="entry name" value="cas2"/>
    <property type="match status" value="1"/>
</dbReference>
<evidence type="ECO:0000313" key="10">
    <source>
        <dbReference type="EMBL" id="MSU81261.1"/>
    </source>
</evidence>
<dbReference type="GO" id="GO:0046872">
    <property type="term" value="F:metal ion binding"/>
    <property type="evidence" value="ECO:0007669"/>
    <property type="project" value="UniProtKB-UniRule"/>
</dbReference>
<dbReference type="AlphaFoldDB" id="A0A6N7XWR0"/>
<evidence type="ECO:0000313" key="11">
    <source>
        <dbReference type="Proteomes" id="UP000433359"/>
    </source>
</evidence>
<comment type="cofactor">
    <cofactor evidence="1 9">
        <name>Mg(2+)</name>
        <dbReference type="ChEBI" id="CHEBI:18420"/>
    </cofactor>
</comment>
<evidence type="ECO:0000256" key="6">
    <source>
        <dbReference type="ARBA" id="ARBA00022801"/>
    </source>
</evidence>
<evidence type="ECO:0000256" key="3">
    <source>
        <dbReference type="ARBA" id="ARBA00022722"/>
    </source>
</evidence>
<dbReference type="InterPro" id="IPR019199">
    <property type="entry name" value="Virulence_VapD/CRISPR_Cas2"/>
</dbReference>
<protein>
    <recommendedName>
        <fullName evidence="9">CRISPR-associated endoribonuclease Cas2</fullName>
        <ecNumber evidence="9">3.1.-.-</ecNumber>
    </recommendedName>
</protein>
<evidence type="ECO:0000256" key="1">
    <source>
        <dbReference type="ARBA" id="ARBA00001946"/>
    </source>
</evidence>
<name>A0A6N7XWR0_9FIRM</name>
<evidence type="ECO:0000256" key="8">
    <source>
        <dbReference type="ARBA" id="ARBA00023118"/>
    </source>
</evidence>
<evidence type="ECO:0000256" key="4">
    <source>
        <dbReference type="ARBA" id="ARBA00022723"/>
    </source>
</evidence>
<comment type="caution">
    <text evidence="10">The sequence shown here is derived from an EMBL/GenBank/DDBJ whole genome shotgun (WGS) entry which is preliminary data.</text>
</comment>
<dbReference type="GO" id="GO:0004521">
    <property type="term" value="F:RNA endonuclease activity"/>
    <property type="evidence" value="ECO:0007669"/>
    <property type="project" value="InterPro"/>
</dbReference>
<keyword evidence="5 9" id="KW-0255">Endonuclease</keyword>
<comment type="subunit">
    <text evidence="9">Homodimer, forms a heterotetramer with a Cas1 homodimer.</text>
</comment>
<accession>A0A6N7XWR0</accession>
<reference evidence="10 11" key="1">
    <citation type="submission" date="2019-08" db="EMBL/GenBank/DDBJ databases">
        <title>In-depth cultivation of the pig gut microbiome towards novel bacterial diversity and tailored functional studies.</title>
        <authorList>
            <person name="Wylensek D."/>
            <person name="Hitch T.C.A."/>
            <person name="Clavel T."/>
        </authorList>
    </citation>
    <scope>NUCLEOTIDE SEQUENCE [LARGE SCALE GENOMIC DNA]</scope>
    <source>
        <strain evidence="10 11">BSM-383-APC-4H</strain>
    </source>
</reference>
<dbReference type="GO" id="GO:0016787">
    <property type="term" value="F:hydrolase activity"/>
    <property type="evidence" value="ECO:0007669"/>
    <property type="project" value="UniProtKB-KW"/>
</dbReference>
<evidence type="ECO:0000256" key="7">
    <source>
        <dbReference type="ARBA" id="ARBA00022842"/>
    </source>
</evidence>
<dbReference type="EC" id="3.1.-.-" evidence="9"/>
<evidence type="ECO:0000256" key="9">
    <source>
        <dbReference type="HAMAP-Rule" id="MF_01471"/>
    </source>
</evidence>
<comment type="similarity">
    <text evidence="2 9">Belongs to the CRISPR-associated endoribonuclease Cas2 protein family.</text>
</comment>
<keyword evidence="7 9" id="KW-0460">Magnesium</keyword>
<dbReference type="HAMAP" id="MF_01471">
    <property type="entry name" value="Cas2"/>
    <property type="match status" value="1"/>
</dbReference>
<dbReference type="Proteomes" id="UP000433359">
    <property type="component" value="Unassembled WGS sequence"/>
</dbReference>
<keyword evidence="4 9" id="KW-0479">Metal-binding</keyword>
<keyword evidence="8 9" id="KW-0051">Antiviral defense</keyword>
<dbReference type="GO" id="GO:0043571">
    <property type="term" value="P:maintenance of CRISPR repeat elements"/>
    <property type="evidence" value="ECO:0007669"/>
    <property type="project" value="UniProtKB-UniRule"/>
</dbReference>
<dbReference type="Pfam" id="PF09827">
    <property type="entry name" value="CRISPR_Cas2"/>
    <property type="match status" value="1"/>
</dbReference>
<dbReference type="SUPFAM" id="SSF143430">
    <property type="entry name" value="TTP0101/SSO1404-like"/>
    <property type="match status" value="1"/>
</dbReference>
<feature type="binding site" evidence="9">
    <location>
        <position position="8"/>
    </location>
    <ligand>
        <name>Mg(2+)</name>
        <dbReference type="ChEBI" id="CHEBI:18420"/>
        <note>catalytic</note>
    </ligand>
</feature>
<sequence>MRVIVFFDLPTLTLEDKKEYRNFRKFLLKRGFAMMQESVYSKLALNTTVANGIVASVKEHKPKDGLVQMLVITEKQYSKMEYVVGEKGSTIIDSDQRTIIL</sequence>
<evidence type="ECO:0000256" key="2">
    <source>
        <dbReference type="ARBA" id="ARBA00009959"/>
    </source>
</evidence>
<keyword evidence="3 9" id="KW-0540">Nuclease</keyword>